<reference evidence="1 2" key="1">
    <citation type="submission" date="2020-02" db="EMBL/GenBank/DDBJ databases">
        <title>Draft genome sequence of Haematococcus lacustris strain NIES-144.</title>
        <authorList>
            <person name="Morimoto D."/>
            <person name="Nakagawa S."/>
            <person name="Yoshida T."/>
            <person name="Sawayama S."/>
        </authorList>
    </citation>
    <scope>NUCLEOTIDE SEQUENCE [LARGE SCALE GENOMIC DNA]</scope>
    <source>
        <strain evidence="1 2">NIES-144</strain>
    </source>
</reference>
<dbReference type="EMBL" id="BLLF01002124">
    <property type="protein sequence ID" value="GFH22792.1"/>
    <property type="molecule type" value="Genomic_DNA"/>
</dbReference>
<gene>
    <name evidence="1" type="ORF">HaLaN_20305</name>
</gene>
<keyword evidence="2" id="KW-1185">Reference proteome</keyword>
<evidence type="ECO:0000313" key="1">
    <source>
        <dbReference type="EMBL" id="GFH22792.1"/>
    </source>
</evidence>
<name>A0A6A0A1E3_HAELA</name>
<sequence length="131" mass="13817">MPAAPYGGAGGWGRFSVDTAMTSGLAGVGSDLGAGGLYSPAPPGAVPPERVLLIHACVAALAAYGVERLLDGVDACVYLLDYTKLKTQDEASIFQRLKQVNPALVRRLSQRFFFVVNKVSALRALEHGWLG</sequence>
<accession>A0A6A0A1E3</accession>
<comment type="caution">
    <text evidence="1">The sequence shown here is derived from an EMBL/GenBank/DDBJ whole genome shotgun (WGS) entry which is preliminary data.</text>
</comment>
<proteinExistence type="predicted"/>
<organism evidence="1 2">
    <name type="scientific">Haematococcus lacustris</name>
    <name type="common">Green alga</name>
    <name type="synonym">Haematococcus pluvialis</name>
    <dbReference type="NCBI Taxonomy" id="44745"/>
    <lineage>
        <taxon>Eukaryota</taxon>
        <taxon>Viridiplantae</taxon>
        <taxon>Chlorophyta</taxon>
        <taxon>core chlorophytes</taxon>
        <taxon>Chlorophyceae</taxon>
        <taxon>CS clade</taxon>
        <taxon>Chlamydomonadales</taxon>
        <taxon>Haematococcaceae</taxon>
        <taxon>Haematococcus</taxon>
    </lineage>
</organism>
<dbReference type="Proteomes" id="UP000485058">
    <property type="component" value="Unassembled WGS sequence"/>
</dbReference>
<evidence type="ECO:0000313" key="2">
    <source>
        <dbReference type="Proteomes" id="UP000485058"/>
    </source>
</evidence>
<protein>
    <submittedName>
        <fullName evidence="1">Uncharacterized protein</fullName>
    </submittedName>
</protein>
<dbReference type="AlphaFoldDB" id="A0A6A0A1E3"/>